<feature type="compositionally biased region" description="Basic residues" evidence="1">
    <location>
        <begin position="21"/>
        <end position="35"/>
    </location>
</feature>
<feature type="compositionally biased region" description="Basic and acidic residues" evidence="1">
    <location>
        <begin position="48"/>
        <end position="57"/>
    </location>
</feature>
<keyword evidence="3" id="KW-1185">Reference proteome</keyword>
<protein>
    <submittedName>
        <fullName evidence="2">Uncharacterized protein</fullName>
    </submittedName>
</protein>
<name>H6RJT1_BLASD</name>
<dbReference type="AlphaFoldDB" id="H6RJT1"/>
<evidence type="ECO:0000313" key="2">
    <source>
        <dbReference type="EMBL" id="CCG03584.1"/>
    </source>
</evidence>
<sequence>MCAGAPFPAVEGGIGHALPPGRRRAVSPAPRRRRPVAPAGGLLAVRGADPRAADVRR</sequence>
<dbReference type="HOGENOM" id="CLU_2987525_0_0_11"/>
<evidence type="ECO:0000313" key="3">
    <source>
        <dbReference type="Proteomes" id="UP000007517"/>
    </source>
</evidence>
<dbReference type="STRING" id="1146883.BLASA_2710"/>
<accession>H6RJT1</accession>
<proteinExistence type="predicted"/>
<reference evidence="2 3" key="1">
    <citation type="journal article" date="2012" name="J. Bacteriol.">
        <title>Genome Sequence of Blastococcus saxobsidens DD2, a Stone-Inhabiting Bacterium.</title>
        <authorList>
            <person name="Chouaia B."/>
            <person name="Crotti E."/>
            <person name="Brusetti L."/>
            <person name="Daffonchio D."/>
            <person name="Essoussi I."/>
            <person name="Nouioui I."/>
            <person name="Sbissi I."/>
            <person name="Ghodhbane-Gtari F."/>
            <person name="Gtari M."/>
            <person name="Vacherie B."/>
            <person name="Barbe V."/>
            <person name="Medigue C."/>
            <person name="Gury J."/>
            <person name="Pujic P."/>
            <person name="Normand P."/>
        </authorList>
    </citation>
    <scope>NUCLEOTIDE SEQUENCE [LARGE SCALE GENOMIC DNA]</scope>
    <source>
        <strain evidence="2 3">DD2</strain>
    </source>
</reference>
<evidence type="ECO:0000256" key="1">
    <source>
        <dbReference type="SAM" id="MobiDB-lite"/>
    </source>
</evidence>
<reference evidence="3" key="2">
    <citation type="submission" date="2012-02" db="EMBL/GenBank/DDBJ databases">
        <title>Complete genome sequence of Blastococcus saxobsidens strain DD2.</title>
        <authorList>
            <person name="Genoscope."/>
        </authorList>
    </citation>
    <scope>NUCLEOTIDE SEQUENCE [LARGE SCALE GENOMIC DNA]</scope>
    <source>
        <strain evidence="3">DD2</strain>
    </source>
</reference>
<dbReference type="EMBL" id="FO117623">
    <property type="protein sequence ID" value="CCG03584.1"/>
    <property type="molecule type" value="Genomic_DNA"/>
</dbReference>
<dbReference type="KEGG" id="bsd:BLASA_2710"/>
<organism evidence="2 3">
    <name type="scientific">Blastococcus saxobsidens (strain DD2)</name>
    <dbReference type="NCBI Taxonomy" id="1146883"/>
    <lineage>
        <taxon>Bacteria</taxon>
        <taxon>Bacillati</taxon>
        <taxon>Actinomycetota</taxon>
        <taxon>Actinomycetes</taxon>
        <taxon>Geodermatophilales</taxon>
        <taxon>Geodermatophilaceae</taxon>
        <taxon>Blastococcus</taxon>
    </lineage>
</organism>
<gene>
    <name evidence="2" type="ordered locus">BLASA_2710</name>
</gene>
<dbReference type="Proteomes" id="UP000007517">
    <property type="component" value="Chromosome"/>
</dbReference>
<feature type="region of interest" description="Disordered" evidence="1">
    <location>
        <begin position="1"/>
        <end position="57"/>
    </location>
</feature>